<name>A0A974HCH4_XENLA</name>
<protein>
    <submittedName>
        <fullName evidence="2">Uncharacterized protein</fullName>
    </submittedName>
</protein>
<reference evidence="3" key="1">
    <citation type="journal article" date="2016" name="Nature">
        <title>Genome evolution in the allotetraploid frog Xenopus laevis.</title>
        <authorList>
            <person name="Session A.M."/>
            <person name="Uno Y."/>
            <person name="Kwon T."/>
            <person name="Chapman J.A."/>
            <person name="Toyoda A."/>
            <person name="Takahashi S."/>
            <person name="Fukui A."/>
            <person name="Hikosaka A."/>
            <person name="Suzuki A."/>
            <person name="Kondo M."/>
            <person name="van Heeringen S.J."/>
            <person name="Quigley I."/>
            <person name="Heinz S."/>
            <person name="Ogino H."/>
            <person name="Ochi H."/>
            <person name="Hellsten U."/>
            <person name="Lyons J.B."/>
            <person name="Simakov O."/>
            <person name="Putnam N."/>
            <person name="Stites J."/>
            <person name="Kuroki Y."/>
            <person name="Tanaka T."/>
            <person name="Michiue T."/>
            <person name="Watanabe M."/>
            <person name="Bogdanovic O."/>
            <person name="Lister R."/>
            <person name="Georgiou G."/>
            <person name="Paranjpe S.S."/>
            <person name="van Kruijsbergen I."/>
            <person name="Shu S."/>
            <person name="Carlson J."/>
            <person name="Kinoshita T."/>
            <person name="Ohta Y."/>
            <person name="Mawaribuchi S."/>
            <person name="Jenkins J."/>
            <person name="Grimwood J."/>
            <person name="Schmutz J."/>
            <person name="Mitros T."/>
            <person name="Mozaffari S.V."/>
            <person name="Suzuki Y."/>
            <person name="Haramoto Y."/>
            <person name="Yamamoto T.S."/>
            <person name="Takagi C."/>
            <person name="Heald R."/>
            <person name="Miller K."/>
            <person name="Haudenschild C."/>
            <person name="Kitzman J."/>
            <person name="Nakayama T."/>
            <person name="Izutsu Y."/>
            <person name="Robert J."/>
            <person name="Fortriede J."/>
            <person name="Burns K."/>
            <person name="Lotay V."/>
            <person name="Karimi K."/>
            <person name="Yasuoka Y."/>
            <person name="Dichmann D.S."/>
            <person name="Flajnik M.F."/>
            <person name="Houston D.W."/>
            <person name="Shendure J."/>
            <person name="DuPasquier L."/>
            <person name="Vize P.D."/>
            <person name="Zorn A.M."/>
            <person name="Ito M."/>
            <person name="Marcotte E.M."/>
            <person name="Wallingford J.B."/>
            <person name="Ito Y."/>
            <person name="Asashima M."/>
            <person name="Ueno N."/>
            <person name="Matsuda Y."/>
            <person name="Veenstra G.J."/>
            <person name="Fujiyama A."/>
            <person name="Harland R.M."/>
            <person name="Taira M."/>
            <person name="Rokhsar D.S."/>
        </authorList>
    </citation>
    <scope>NUCLEOTIDE SEQUENCE [LARGE SCALE GENOMIC DNA]</scope>
    <source>
        <strain evidence="3">J</strain>
    </source>
</reference>
<accession>A0A974HCH4</accession>
<feature type="region of interest" description="Disordered" evidence="1">
    <location>
        <begin position="1"/>
        <end position="22"/>
    </location>
</feature>
<proteinExistence type="predicted"/>
<dbReference type="AlphaFoldDB" id="A0A974HCH4"/>
<gene>
    <name evidence="2" type="ORF">XELAEV_18035823mg</name>
</gene>
<sequence>MVTSANFHDKPSPHPLIGRDGGTLQAAAPNCLEPTANVAFPPSTRKKWGEGQAALLTPIMPCFAVLIEYTDGQSNVSYNYTEVQGAHFDAINAKAVACGNDCVDRNRRHTCALL</sequence>
<evidence type="ECO:0000313" key="2">
    <source>
        <dbReference type="EMBL" id="OCT72843.1"/>
    </source>
</evidence>
<dbReference type="EMBL" id="CM004478">
    <property type="protein sequence ID" value="OCT72843.1"/>
    <property type="molecule type" value="Genomic_DNA"/>
</dbReference>
<evidence type="ECO:0000313" key="3">
    <source>
        <dbReference type="Proteomes" id="UP000694892"/>
    </source>
</evidence>
<organism evidence="2 3">
    <name type="scientific">Xenopus laevis</name>
    <name type="common">African clawed frog</name>
    <dbReference type="NCBI Taxonomy" id="8355"/>
    <lineage>
        <taxon>Eukaryota</taxon>
        <taxon>Metazoa</taxon>
        <taxon>Chordata</taxon>
        <taxon>Craniata</taxon>
        <taxon>Vertebrata</taxon>
        <taxon>Euteleostomi</taxon>
        <taxon>Amphibia</taxon>
        <taxon>Batrachia</taxon>
        <taxon>Anura</taxon>
        <taxon>Pipoidea</taxon>
        <taxon>Pipidae</taxon>
        <taxon>Xenopodinae</taxon>
        <taxon>Xenopus</taxon>
        <taxon>Xenopus</taxon>
    </lineage>
</organism>
<evidence type="ECO:0000256" key="1">
    <source>
        <dbReference type="SAM" id="MobiDB-lite"/>
    </source>
</evidence>
<dbReference type="Proteomes" id="UP000694892">
    <property type="component" value="Chromosome 7L"/>
</dbReference>